<protein>
    <recommendedName>
        <fullName evidence="1">F-box domain-containing protein</fullName>
    </recommendedName>
</protein>
<dbReference type="InterPro" id="IPR013187">
    <property type="entry name" value="F-box-assoc_dom_typ3"/>
</dbReference>
<dbReference type="SUPFAM" id="SSF81383">
    <property type="entry name" value="F-box domain"/>
    <property type="match status" value="1"/>
</dbReference>
<dbReference type="Gene3D" id="1.20.1280.50">
    <property type="match status" value="1"/>
</dbReference>
<accession>A0A6D2IG75</accession>
<evidence type="ECO:0000313" key="2">
    <source>
        <dbReference type="EMBL" id="CAA7025658.1"/>
    </source>
</evidence>
<dbReference type="SMART" id="SM00256">
    <property type="entry name" value="FBOX"/>
    <property type="match status" value="1"/>
</dbReference>
<sequence length="347" mass="40397">MKRAEEESDPVPNDLLFEIFSRLPSKSIGRFHCVSKRWGSLLRCPDFTQLFLTRSQARPRLLFLLEENNYQWNMYSSLQLQNPYEKSSLVVSADFHTKIHGYTYKHLCGYASGLVFFPNMWLSNRYYDVVCNPMTGQYSILPEVEKYNGNCWESNSRWMSKNGFPRYNTCWSEGICINGVLYYLASGSTVCLDVRSEKCKIIIDTKWIRRPYATTLINYKSKLGGISWEYGKDDIGRRILELSMWVLEDVDEHEWSKYVYTLCDDKIVDEEVFVVGVTARGDIVLSMKRRTTCKRFYVFYFNPESNALQSVEIQGFGELLGNMKIFVDHVDDILTMDIIKTSAITEA</sequence>
<dbReference type="Proteomes" id="UP000467841">
    <property type="component" value="Unassembled WGS sequence"/>
</dbReference>
<dbReference type="EMBL" id="CACVBM020001021">
    <property type="protein sequence ID" value="CAA7025658.1"/>
    <property type="molecule type" value="Genomic_DNA"/>
</dbReference>
<dbReference type="PANTHER" id="PTHR31111">
    <property type="entry name" value="BNAA05G37150D PROTEIN-RELATED"/>
    <property type="match status" value="1"/>
</dbReference>
<comment type="caution">
    <text evidence="2">The sequence shown here is derived from an EMBL/GenBank/DDBJ whole genome shotgun (WGS) entry which is preliminary data.</text>
</comment>
<name>A0A6D2IG75_9BRAS</name>
<dbReference type="NCBIfam" id="TIGR01640">
    <property type="entry name" value="F_box_assoc_1"/>
    <property type="match status" value="1"/>
</dbReference>
<evidence type="ECO:0000259" key="1">
    <source>
        <dbReference type="PROSITE" id="PS50181"/>
    </source>
</evidence>
<reference evidence="2" key="1">
    <citation type="submission" date="2020-01" db="EMBL/GenBank/DDBJ databases">
        <authorList>
            <person name="Mishra B."/>
        </authorList>
    </citation>
    <scope>NUCLEOTIDE SEQUENCE [LARGE SCALE GENOMIC DNA]</scope>
</reference>
<dbReference type="InterPro" id="IPR017451">
    <property type="entry name" value="F-box-assoc_interact_dom"/>
</dbReference>
<dbReference type="OrthoDB" id="5319261at2759"/>
<dbReference type="PANTHER" id="PTHR31111:SF130">
    <property type="entry name" value="F-BOX ASSOCIATED UBIQUITINATION EFFECTOR FAMILY PROTEIN"/>
    <property type="match status" value="1"/>
</dbReference>
<dbReference type="Pfam" id="PF00646">
    <property type="entry name" value="F-box"/>
    <property type="match status" value="1"/>
</dbReference>
<gene>
    <name evidence="2" type="ORF">MERR_LOCUS12893</name>
</gene>
<dbReference type="AlphaFoldDB" id="A0A6D2IG75"/>
<feature type="domain" description="F-box" evidence="1">
    <location>
        <begin position="5"/>
        <end position="54"/>
    </location>
</feature>
<dbReference type="Pfam" id="PF08268">
    <property type="entry name" value="FBA_3"/>
    <property type="match status" value="2"/>
</dbReference>
<keyword evidence="3" id="KW-1185">Reference proteome</keyword>
<proteinExistence type="predicted"/>
<evidence type="ECO:0000313" key="3">
    <source>
        <dbReference type="Proteomes" id="UP000467841"/>
    </source>
</evidence>
<dbReference type="InterPro" id="IPR001810">
    <property type="entry name" value="F-box_dom"/>
</dbReference>
<organism evidence="2 3">
    <name type="scientific">Microthlaspi erraticum</name>
    <dbReference type="NCBI Taxonomy" id="1685480"/>
    <lineage>
        <taxon>Eukaryota</taxon>
        <taxon>Viridiplantae</taxon>
        <taxon>Streptophyta</taxon>
        <taxon>Embryophyta</taxon>
        <taxon>Tracheophyta</taxon>
        <taxon>Spermatophyta</taxon>
        <taxon>Magnoliopsida</taxon>
        <taxon>eudicotyledons</taxon>
        <taxon>Gunneridae</taxon>
        <taxon>Pentapetalae</taxon>
        <taxon>rosids</taxon>
        <taxon>malvids</taxon>
        <taxon>Brassicales</taxon>
        <taxon>Brassicaceae</taxon>
        <taxon>Coluteocarpeae</taxon>
        <taxon>Microthlaspi</taxon>
    </lineage>
</organism>
<dbReference type="PROSITE" id="PS50181">
    <property type="entry name" value="FBOX"/>
    <property type="match status" value="1"/>
</dbReference>
<dbReference type="InterPro" id="IPR036047">
    <property type="entry name" value="F-box-like_dom_sf"/>
</dbReference>